<name>A0A074RJ65_9AGAM</name>
<dbReference type="EMBL" id="AZST01001837">
    <property type="protein sequence ID" value="KEP45415.1"/>
    <property type="molecule type" value="Genomic_DNA"/>
</dbReference>
<dbReference type="AlphaFoldDB" id="A0A074RJ65"/>
<evidence type="ECO:0008006" key="4">
    <source>
        <dbReference type="Google" id="ProtNLM"/>
    </source>
</evidence>
<proteinExistence type="predicted"/>
<keyword evidence="3" id="KW-1185">Reference proteome</keyword>
<comment type="caution">
    <text evidence="2">The sequence shown here is derived from an EMBL/GenBank/DDBJ whole genome shotgun (WGS) entry which is preliminary data.</text>
</comment>
<gene>
    <name evidence="2" type="ORF">V565_276450</name>
</gene>
<evidence type="ECO:0000256" key="1">
    <source>
        <dbReference type="SAM" id="MobiDB-lite"/>
    </source>
</evidence>
<accession>A0A074RJ65</accession>
<sequence length="689" mass="78866">MGAATFWSLRFFLLDSTENDGHNGSGRCSWSSVNVGGVLTLPKECDESEQEEVKPPPRKRQRATNNAPKVLPGKKQMPNKRSFATLADMPLDIFIEIAAYILPIDVIYMARLTKSTRSLLMHRSSIHVWHASMRNIQDLPDCPPDLSEPHFLFLIFMNACSACGGSTKSILDETLRVRLCGPCRTKHIIYDADVPRELAKFLLWSSGKLVNYNPLIPPKRRLGEYTLLADYEAITVEYKQVMLARSKRTLREWTTEKERIKNRRQKEASDLTQFMKAMEADRKKEQKAVSEARWTEVHRRLQELGWEPEDMDFTKTWSTRQQEWRTLVLQPKPINNLVWAQLRPKLIPLLKINRNARWRAGSGERRRARADRLLELMDNLRLTTLSTLELKVKLRLPLSKDTYSTTAVTYQEPFPDFNQVSKWPVLSKMRETDVSIADMENCFQKQQEDIKEQIAEWQSYIPEYFVELLDAQGKCSQPATGVDHPDLSNDLKRLLRADVLFCNSSCFYGPKEPLTYDDIFSSGLLIPSSGHQSSGGLPYLGNTVLYPEAQEVARLLLVDMGIPNASCLEMQAYKSKFACGRCHDARLGSWTGLVRHYVEANELYADIQKANSGITYNHVHDPLYTERPMTIYRPPKVPHSALNQRRECMLCEALPVKNRVSASKAKIIQHLVEVHDVAEPVAGEHYSRG</sequence>
<reference evidence="2 3" key="1">
    <citation type="submission" date="2013-12" db="EMBL/GenBank/DDBJ databases">
        <authorList>
            <person name="Cubeta M."/>
            <person name="Pakala S."/>
            <person name="Fedorova N."/>
            <person name="Thomas E."/>
            <person name="Dean R."/>
            <person name="Jabaji S."/>
            <person name="Neate S."/>
            <person name="Toda T."/>
            <person name="Tavantzis S."/>
            <person name="Vilgalys R."/>
            <person name="Bharathan N."/>
            <person name="Pakala S."/>
            <person name="Losada L.S."/>
            <person name="Zafar N."/>
            <person name="Nierman W."/>
        </authorList>
    </citation>
    <scope>NUCLEOTIDE SEQUENCE [LARGE SCALE GENOMIC DNA]</scope>
    <source>
        <strain evidence="2 3">123E</strain>
    </source>
</reference>
<dbReference type="Proteomes" id="UP000027456">
    <property type="component" value="Unassembled WGS sequence"/>
</dbReference>
<dbReference type="HOGENOM" id="CLU_010790_1_0_1"/>
<dbReference type="OrthoDB" id="2322499at2759"/>
<evidence type="ECO:0000313" key="2">
    <source>
        <dbReference type="EMBL" id="KEP45415.1"/>
    </source>
</evidence>
<evidence type="ECO:0000313" key="3">
    <source>
        <dbReference type="Proteomes" id="UP000027456"/>
    </source>
</evidence>
<feature type="region of interest" description="Disordered" evidence="1">
    <location>
        <begin position="44"/>
        <end position="76"/>
    </location>
</feature>
<protein>
    <recommendedName>
        <fullName evidence="4">F-box domain-containing protein</fullName>
    </recommendedName>
</protein>
<organism evidence="2 3">
    <name type="scientific">Rhizoctonia solani 123E</name>
    <dbReference type="NCBI Taxonomy" id="1423351"/>
    <lineage>
        <taxon>Eukaryota</taxon>
        <taxon>Fungi</taxon>
        <taxon>Dikarya</taxon>
        <taxon>Basidiomycota</taxon>
        <taxon>Agaricomycotina</taxon>
        <taxon>Agaricomycetes</taxon>
        <taxon>Cantharellales</taxon>
        <taxon>Ceratobasidiaceae</taxon>
        <taxon>Rhizoctonia</taxon>
    </lineage>
</organism>